<keyword evidence="1" id="KW-0479">Metal-binding</keyword>
<evidence type="ECO:0000313" key="8">
    <source>
        <dbReference type="Proteomes" id="UP001150569"/>
    </source>
</evidence>
<evidence type="ECO:0000256" key="5">
    <source>
        <dbReference type="SAM" id="MobiDB-lite"/>
    </source>
</evidence>
<dbReference type="PANTHER" id="PTHR23235">
    <property type="entry name" value="KRUEPPEL-LIKE TRANSCRIPTION FACTOR"/>
    <property type="match status" value="1"/>
</dbReference>
<gene>
    <name evidence="7" type="primary">USV1_3</name>
    <name evidence="7" type="ORF">IWQ60_005036</name>
</gene>
<dbReference type="OrthoDB" id="10018191at2759"/>
<evidence type="ECO:0000259" key="6">
    <source>
        <dbReference type="PROSITE" id="PS50157"/>
    </source>
</evidence>
<keyword evidence="3" id="KW-0862">Zinc</keyword>
<dbReference type="AlphaFoldDB" id="A0A9W8DTE1"/>
<dbReference type="InterPro" id="IPR036236">
    <property type="entry name" value="Znf_C2H2_sf"/>
</dbReference>
<feature type="domain" description="C2H2-type" evidence="6">
    <location>
        <begin position="130"/>
        <end position="159"/>
    </location>
</feature>
<feature type="region of interest" description="Disordered" evidence="5">
    <location>
        <begin position="467"/>
        <end position="516"/>
    </location>
</feature>
<protein>
    <submittedName>
        <fullName evidence="7">Up in starvation</fullName>
    </submittedName>
</protein>
<dbReference type="EMBL" id="JANBPT010000259">
    <property type="protein sequence ID" value="KAJ1924688.1"/>
    <property type="molecule type" value="Genomic_DNA"/>
</dbReference>
<evidence type="ECO:0000313" key="7">
    <source>
        <dbReference type="EMBL" id="KAJ1924688.1"/>
    </source>
</evidence>
<keyword evidence="2 4" id="KW-0863">Zinc-finger</keyword>
<feature type="domain" description="C2H2-type" evidence="6">
    <location>
        <begin position="100"/>
        <end position="129"/>
    </location>
</feature>
<comment type="caution">
    <text evidence="7">The sequence shown here is derived from an EMBL/GenBank/DDBJ whole genome shotgun (WGS) entry which is preliminary data.</text>
</comment>
<proteinExistence type="predicted"/>
<evidence type="ECO:0000256" key="4">
    <source>
        <dbReference type="PROSITE-ProRule" id="PRU00042"/>
    </source>
</evidence>
<accession>A0A9W8DTE1</accession>
<feature type="compositionally biased region" description="Polar residues" evidence="5">
    <location>
        <begin position="390"/>
        <end position="399"/>
    </location>
</feature>
<dbReference type="PROSITE" id="PS00028">
    <property type="entry name" value="ZINC_FINGER_C2H2_1"/>
    <property type="match status" value="2"/>
</dbReference>
<dbReference type="Gene3D" id="3.30.160.60">
    <property type="entry name" value="Classic Zinc Finger"/>
    <property type="match status" value="2"/>
</dbReference>
<evidence type="ECO:0000256" key="2">
    <source>
        <dbReference type="ARBA" id="ARBA00022771"/>
    </source>
</evidence>
<keyword evidence="8" id="KW-1185">Reference proteome</keyword>
<dbReference type="GO" id="GO:0000978">
    <property type="term" value="F:RNA polymerase II cis-regulatory region sequence-specific DNA binding"/>
    <property type="evidence" value="ECO:0007669"/>
    <property type="project" value="TreeGrafter"/>
</dbReference>
<dbReference type="SUPFAM" id="SSF57667">
    <property type="entry name" value="beta-beta-alpha zinc fingers"/>
    <property type="match status" value="1"/>
</dbReference>
<reference evidence="7" key="1">
    <citation type="submission" date="2022-07" db="EMBL/GenBank/DDBJ databases">
        <title>Phylogenomic reconstructions and comparative analyses of Kickxellomycotina fungi.</title>
        <authorList>
            <person name="Reynolds N.K."/>
            <person name="Stajich J.E."/>
            <person name="Barry K."/>
            <person name="Grigoriev I.V."/>
            <person name="Crous P."/>
            <person name="Smith M.E."/>
        </authorList>
    </citation>
    <scope>NUCLEOTIDE SEQUENCE</scope>
    <source>
        <strain evidence="7">RSA 861</strain>
    </source>
</reference>
<dbReference type="InterPro" id="IPR013087">
    <property type="entry name" value="Znf_C2H2_type"/>
</dbReference>
<dbReference type="GO" id="GO:0000981">
    <property type="term" value="F:DNA-binding transcription factor activity, RNA polymerase II-specific"/>
    <property type="evidence" value="ECO:0007669"/>
    <property type="project" value="TreeGrafter"/>
</dbReference>
<name>A0A9W8DTE1_9FUNG</name>
<dbReference type="PANTHER" id="PTHR23235:SF127">
    <property type="entry name" value="TRANSCRIPTION FACTOR, PUTATIVE (AFU_ORTHOLOGUE AFUA_3G09820)-RELATED"/>
    <property type="match status" value="1"/>
</dbReference>
<dbReference type="Proteomes" id="UP001150569">
    <property type="component" value="Unassembled WGS sequence"/>
</dbReference>
<sequence length="516" mass="55436">MAYFNAESAASTLLDLSPALDPRAGSVPGLATVTTAANGCSENLCRVPQGSDPAGFGLSADFSHPGGRIRHVKSRSADAINRTIAPIPAPIVVPGKGKVFQCPYPNCNMVFTRSEHLARHSRKHTGEKPFQCVIPRCNRIFSRFDNMMQHTQTHQRDGKQSNISTIANASTRVRGRRSNSLANKGDMAPKFLCAGEDSDPNARRLSQFCIQPSDLKNSTLTLRPITSELVHAQHAEAKKARARANAQREGIGGEYHGDGACSEVGAGSSKISSPAMTMATVDETDGPHPGPSPISERSTSLHDHLTVARHSTNIPVLTAPNPTALTAQVGRGSKRRYSTILPNTSDRPTLMCLEPNPTTPNVGPNLFQNKRQSVSDSAPAHRPMPATEMAPQTSPTVTNFVAPPPSAHGLLSPHQAPLLPRPTLRSRASLSGSLSAIATPPQYQTAPAPDRTTVGVHYTHHTAYQLYPGVSPPHDQYAQHHQHHGHQQHLTGGNEAEPYYPPYPSQPQCPLTPEGR</sequence>
<dbReference type="SMART" id="SM00355">
    <property type="entry name" value="ZnF_C2H2"/>
    <property type="match status" value="2"/>
</dbReference>
<evidence type="ECO:0000256" key="3">
    <source>
        <dbReference type="ARBA" id="ARBA00022833"/>
    </source>
</evidence>
<dbReference type="GO" id="GO:0008270">
    <property type="term" value="F:zinc ion binding"/>
    <property type="evidence" value="ECO:0007669"/>
    <property type="project" value="UniProtKB-KW"/>
</dbReference>
<dbReference type="FunFam" id="3.30.160.60:FF:002343">
    <property type="entry name" value="Zinc finger protein 33A"/>
    <property type="match status" value="1"/>
</dbReference>
<organism evidence="7 8">
    <name type="scientific">Tieghemiomyces parasiticus</name>
    <dbReference type="NCBI Taxonomy" id="78921"/>
    <lineage>
        <taxon>Eukaryota</taxon>
        <taxon>Fungi</taxon>
        <taxon>Fungi incertae sedis</taxon>
        <taxon>Zoopagomycota</taxon>
        <taxon>Kickxellomycotina</taxon>
        <taxon>Dimargaritomycetes</taxon>
        <taxon>Dimargaritales</taxon>
        <taxon>Dimargaritaceae</taxon>
        <taxon>Tieghemiomyces</taxon>
    </lineage>
</organism>
<evidence type="ECO:0000256" key="1">
    <source>
        <dbReference type="ARBA" id="ARBA00022723"/>
    </source>
</evidence>
<feature type="region of interest" description="Disordered" evidence="5">
    <location>
        <begin position="372"/>
        <end position="420"/>
    </location>
</feature>
<dbReference type="PROSITE" id="PS50157">
    <property type="entry name" value="ZINC_FINGER_C2H2_2"/>
    <property type="match status" value="2"/>
</dbReference>